<sequence length="594" mass="66052">MALVAFFVGTTTIVGIASFAYTFATKLTLTTSSIIDKMDLDPTDGKIEFFGSQLGGQSVVTYSYTSDPWHLLLHDVYYFFAFWRNWKYIVWPVAPSDSGHYGELAPTKENLFCLAVHVVLIFAQLGFIISLPFMFVLPLWMVAAWVALFLAANRLVCHKCLNSSRLVYESDVDIGKHREDHRNEEQWIFLNGVAAGEHWLMSNLNRLSVTFKRPIMGIHNRTHGILFDTIECLIQRNFTYATSDVRMCYKELKEKLYRADLKRVIFILHSQGGIEGGLVLDWLIQELPQDLLMKLEVYTFGCAANHFNNPHRHILSQRIAQDNPAAITATTTTTTQVNTQSMTEEDLVARREDTAGNPVVENGGSPVVGRVASLPSAGDVAMTSPVQRRRTLRRPPTLITDASAVSNTSTVSAAADRAIGHIEHFAHTHDFVARWGVLHFASDLKHASVAGGEGEAPTTGMPRYMGRVFARSSDRGGHQFCQHYLDGMFPLEKDDEGNFRGAMEEGNEFMESEVRCREDDQREGDEVSSAATNMTNMGLASGVVGVTGFGSRRGTGFHVRANRGEGGGERTKKVKELSRLWGYVNGRSPADLRG</sequence>
<keyword evidence="3" id="KW-1185">Reference proteome</keyword>
<proteinExistence type="predicted"/>
<gene>
    <name evidence="2" type="ORF">MKZ38_001878</name>
</gene>
<dbReference type="SUPFAM" id="SSF53474">
    <property type="entry name" value="alpha/beta-Hydrolases"/>
    <property type="match status" value="1"/>
</dbReference>
<protein>
    <submittedName>
        <fullName evidence="2">Uncharacterized protein</fullName>
    </submittedName>
</protein>
<organism evidence="2 3">
    <name type="scientific">Zalerion maritima</name>
    <dbReference type="NCBI Taxonomy" id="339359"/>
    <lineage>
        <taxon>Eukaryota</taxon>
        <taxon>Fungi</taxon>
        <taxon>Dikarya</taxon>
        <taxon>Ascomycota</taxon>
        <taxon>Pezizomycotina</taxon>
        <taxon>Sordariomycetes</taxon>
        <taxon>Lulworthiomycetidae</taxon>
        <taxon>Lulworthiales</taxon>
        <taxon>Lulworthiaceae</taxon>
        <taxon>Zalerion</taxon>
    </lineage>
</organism>
<reference evidence="2" key="1">
    <citation type="submission" date="2022-07" db="EMBL/GenBank/DDBJ databases">
        <title>Draft genome sequence of Zalerion maritima ATCC 34329, a (micro)plastics degrading marine fungus.</title>
        <authorList>
            <person name="Paco A."/>
            <person name="Goncalves M.F.M."/>
            <person name="Rocha-Santos T.A.P."/>
            <person name="Alves A."/>
        </authorList>
    </citation>
    <scope>NUCLEOTIDE SEQUENCE</scope>
    <source>
        <strain evidence="2">ATCC 34329</strain>
    </source>
</reference>
<dbReference type="PANTHER" id="PTHR42044:SF1">
    <property type="entry name" value="DUF676 DOMAIN-CONTAINING PROTEIN"/>
    <property type="match status" value="1"/>
</dbReference>
<keyword evidence="1" id="KW-1133">Transmembrane helix</keyword>
<keyword evidence="1" id="KW-0472">Membrane</keyword>
<keyword evidence="1" id="KW-0812">Transmembrane</keyword>
<dbReference type="AlphaFoldDB" id="A0AAD5RQY4"/>
<feature type="transmembrane region" description="Helical" evidence="1">
    <location>
        <begin position="6"/>
        <end position="24"/>
    </location>
</feature>
<dbReference type="Proteomes" id="UP001201980">
    <property type="component" value="Unassembled WGS sequence"/>
</dbReference>
<evidence type="ECO:0000313" key="2">
    <source>
        <dbReference type="EMBL" id="KAJ2901396.1"/>
    </source>
</evidence>
<accession>A0AAD5RQY4</accession>
<evidence type="ECO:0000256" key="1">
    <source>
        <dbReference type="SAM" id="Phobius"/>
    </source>
</evidence>
<feature type="transmembrane region" description="Helical" evidence="1">
    <location>
        <begin position="111"/>
        <end position="131"/>
    </location>
</feature>
<evidence type="ECO:0000313" key="3">
    <source>
        <dbReference type="Proteomes" id="UP001201980"/>
    </source>
</evidence>
<comment type="caution">
    <text evidence="2">The sequence shown here is derived from an EMBL/GenBank/DDBJ whole genome shotgun (WGS) entry which is preliminary data.</text>
</comment>
<name>A0AAD5RQY4_9PEZI</name>
<dbReference type="EMBL" id="JAKWBI020000153">
    <property type="protein sequence ID" value="KAJ2901396.1"/>
    <property type="molecule type" value="Genomic_DNA"/>
</dbReference>
<dbReference type="PANTHER" id="PTHR42044">
    <property type="entry name" value="DUF676 DOMAIN-CONTAINING PROTEIN-RELATED"/>
    <property type="match status" value="1"/>
</dbReference>
<dbReference type="InterPro" id="IPR029058">
    <property type="entry name" value="AB_hydrolase_fold"/>
</dbReference>